<dbReference type="PANTHER" id="PTHR42685">
    <property type="entry name" value="GERANYLGERANYL DIPHOSPHATE REDUCTASE"/>
    <property type="match status" value="1"/>
</dbReference>
<dbReference type="OrthoDB" id="1142316at2"/>
<dbReference type="PRINTS" id="PR00420">
    <property type="entry name" value="RNGMNOXGNASE"/>
</dbReference>
<keyword evidence="3" id="KW-1185">Reference proteome</keyword>
<gene>
    <name evidence="2" type="ORF">EI293_03745</name>
</gene>
<dbReference type="InterPro" id="IPR050407">
    <property type="entry name" value="Geranylgeranyl_reductase"/>
</dbReference>
<evidence type="ECO:0000259" key="1">
    <source>
        <dbReference type="Pfam" id="PF01494"/>
    </source>
</evidence>
<evidence type="ECO:0000313" key="3">
    <source>
        <dbReference type="Proteomes" id="UP000270291"/>
    </source>
</evidence>
<dbReference type="InterPro" id="IPR002938">
    <property type="entry name" value="FAD-bd"/>
</dbReference>
<dbReference type="Gene3D" id="3.50.50.60">
    <property type="entry name" value="FAD/NAD(P)-binding domain"/>
    <property type="match status" value="1"/>
</dbReference>
<dbReference type="EMBL" id="RWIU01000001">
    <property type="protein sequence ID" value="RSK46292.1"/>
    <property type="molecule type" value="Genomic_DNA"/>
</dbReference>
<organism evidence="2 3">
    <name type="scientific">Hymenobacter perfusus</name>
    <dbReference type="NCBI Taxonomy" id="1236770"/>
    <lineage>
        <taxon>Bacteria</taxon>
        <taxon>Pseudomonadati</taxon>
        <taxon>Bacteroidota</taxon>
        <taxon>Cytophagia</taxon>
        <taxon>Cytophagales</taxon>
        <taxon>Hymenobacteraceae</taxon>
        <taxon>Hymenobacter</taxon>
    </lineage>
</organism>
<dbReference type="InterPro" id="IPR036188">
    <property type="entry name" value="FAD/NAD-bd_sf"/>
</dbReference>
<dbReference type="PANTHER" id="PTHR42685:SF22">
    <property type="entry name" value="CONDITIONED MEDIUM FACTOR RECEPTOR 1"/>
    <property type="match status" value="1"/>
</dbReference>
<protein>
    <submittedName>
        <fullName evidence="2">NAD(P)/FAD-dependent oxidoreductase</fullName>
    </submittedName>
</protein>
<dbReference type="GO" id="GO:0071949">
    <property type="term" value="F:FAD binding"/>
    <property type="evidence" value="ECO:0007669"/>
    <property type="project" value="InterPro"/>
</dbReference>
<feature type="domain" description="FAD-binding" evidence="1">
    <location>
        <begin position="2"/>
        <end position="323"/>
    </location>
</feature>
<dbReference type="AlphaFoldDB" id="A0A3R9MQU0"/>
<proteinExistence type="predicted"/>
<dbReference type="Proteomes" id="UP000270291">
    <property type="component" value="Unassembled WGS sequence"/>
</dbReference>
<dbReference type="SUPFAM" id="SSF51905">
    <property type="entry name" value="FAD/NAD(P)-binding domain"/>
    <property type="match status" value="1"/>
</dbReference>
<sequence>MDVVIIGGGLGGLCAALDLRRRGHAVTLVERQRYPFHRVCGEYVSNEVLPYLRRLGADPAALQPARITEFQVSSPAGRLLNAPLDLGGFGVSRYQLDDFLCQLAQQAGVTVLQQTTATDVQFEAATNRHQVVLADGRTLPARVVLGTYGKRSSLDRQLKRPFFTRRSPYIGVKYHVRYPDMPRNLIALHNFADGYAGISAIEEDKYCFCYLTTRQNLKAHGSIPQLETAVLARNPRLQHILTTAEVLYPQPEVINEISFAPKSCVEQHMLLGGDAAGLITPLCGNGMAMAIHAASLAAGRIHQYLQGNITRPDLEAAYTTDWHQHFGRRLQVGRAVQQLFGQPLLSELAVNGLRLWPAAVRRLMRQTHGAEF</sequence>
<reference evidence="2 3" key="1">
    <citation type="submission" date="2018-12" db="EMBL/GenBank/DDBJ databases">
        <authorList>
            <person name="Feng G."/>
            <person name="Zhu H."/>
        </authorList>
    </citation>
    <scope>NUCLEOTIDE SEQUENCE [LARGE SCALE GENOMIC DNA]</scope>
    <source>
        <strain evidence="2 3">LMG 26000</strain>
    </source>
</reference>
<accession>A0A3R9MQU0</accession>
<dbReference type="Pfam" id="PF01494">
    <property type="entry name" value="FAD_binding_3"/>
    <property type="match status" value="1"/>
</dbReference>
<name>A0A3R9MQU0_9BACT</name>
<dbReference type="RefSeq" id="WP_125435798.1">
    <property type="nucleotide sequence ID" value="NZ_RWIU01000001.1"/>
</dbReference>
<comment type="caution">
    <text evidence="2">The sequence shown here is derived from an EMBL/GenBank/DDBJ whole genome shotgun (WGS) entry which is preliminary data.</text>
</comment>
<evidence type="ECO:0000313" key="2">
    <source>
        <dbReference type="EMBL" id="RSK46292.1"/>
    </source>
</evidence>